<name>B6GAM5_9ACTN</name>
<feature type="compositionally biased region" description="Basic and acidic residues" evidence="1">
    <location>
        <begin position="81"/>
        <end position="93"/>
    </location>
</feature>
<reference evidence="2 3" key="1">
    <citation type="submission" date="2008-10" db="EMBL/GenBank/DDBJ databases">
        <title>Draft genome sequence of Collinsella stercoris (DSM 13279).</title>
        <authorList>
            <person name="Sudarsanam P."/>
            <person name="Ley R."/>
            <person name="Guruge J."/>
            <person name="Turnbaugh P.J."/>
            <person name="Mahowald M."/>
            <person name="Liep D."/>
            <person name="Gordon J."/>
        </authorList>
    </citation>
    <scope>NUCLEOTIDE SEQUENCE [LARGE SCALE GENOMIC DNA]</scope>
    <source>
        <strain evidence="2 3">DSM 13279</strain>
    </source>
</reference>
<reference evidence="2 3" key="2">
    <citation type="submission" date="2008-10" db="EMBL/GenBank/DDBJ databases">
        <authorList>
            <person name="Fulton L."/>
            <person name="Clifton S."/>
            <person name="Fulton B."/>
            <person name="Xu J."/>
            <person name="Minx P."/>
            <person name="Pepin K.H."/>
            <person name="Johnson M."/>
            <person name="Thiruvilangam P."/>
            <person name="Bhonagiri V."/>
            <person name="Nash W.E."/>
            <person name="Mardis E.R."/>
            <person name="Wilson R.K."/>
        </authorList>
    </citation>
    <scope>NUCLEOTIDE SEQUENCE [LARGE SCALE GENOMIC DNA]</scope>
    <source>
        <strain evidence="2 3">DSM 13279</strain>
    </source>
</reference>
<dbReference type="Proteomes" id="UP000003560">
    <property type="component" value="Unassembled WGS sequence"/>
</dbReference>
<dbReference type="OrthoDB" id="7365718at2"/>
<evidence type="ECO:0000256" key="1">
    <source>
        <dbReference type="SAM" id="MobiDB-lite"/>
    </source>
</evidence>
<evidence type="ECO:0000313" key="2">
    <source>
        <dbReference type="EMBL" id="EEA90668.1"/>
    </source>
</evidence>
<comment type="caution">
    <text evidence="2">The sequence shown here is derived from an EMBL/GenBank/DDBJ whole genome shotgun (WGS) entry which is preliminary data.</text>
</comment>
<evidence type="ECO:0000313" key="3">
    <source>
        <dbReference type="Proteomes" id="UP000003560"/>
    </source>
</evidence>
<dbReference type="HOGENOM" id="CLU_106622_0_0_11"/>
<sequence>MNILDSIVDGALALTNRRESDAFIGAAIRFMRTGEEPSLTGNAAAMWIAVAPVLGKSRSMSANGSKGGSKQPSKTGSKQPSKTESKTESKRATEQVSSLPIPNSRIREEGCGEEGPTEAEVAEYFAANCLRGDPSEFFDHFEAQGWVRGNGMPVVDWRAVARQWSRKQVEFDQSKPADLRQPEKPLPKAQNAIDWEAELAKLEGGA</sequence>
<organism evidence="2 3">
    <name type="scientific">Collinsella stercoris DSM 13279</name>
    <dbReference type="NCBI Taxonomy" id="445975"/>
    <lineage>
        <taxon>Bacteria</taxon>
        <taxon>Bacillati</taxon>
        <taxon>Actinomycetota</taxon>
        <taxon>Coriobacteriia</taxon>
        <taxon>Coriobacteriales</taxon>
        <taxon>Coriobacteriaceae</taxon>
        <taxon>Collinsella</taxon>
    </lineage>
</organism>
<feature type="region of interest" description="Disordered" evidence="1">
    <location>
        <begin position="59"/>
        <end position="117"/>
    </location>
</feature>
<gene>
    <name evidence="2" type="ORF">COLSTE_01125</name>
</gene>
<dbReference type="AlphaFoldDB" id="B6GAM5"/>
<accession>B6GAM5</accession>
<dbReference type="RefSeq" id="WP_006720778.1">
    <property type="nucleotide sequence ID" value="NZ_CP085935.1"/>
</dbReference>
<dbReference type="GeneID" id="98001918"/>
<dbReference type="STRING" id="445975.COLSTE_01125"/>
<feature type="compositionally biased region" description="Polar residues" evidence="1">
    <location>
        <begin position="59"/>
        <end position="80"/>
    </location>
</feature>
<proteinExistence type="predicted"/>
<keyword evidence="3" id="KW-1185">Reference proteome</keyword>
<dbReference type="EMBL" id="ABXJ01000064">
    <property type="protein sequence ID" value="EEA90668.1"/>
    <property type="molecule type" value="Genomic_DNA"/>
</dbReference>
<protein>
    <submittedName>
        <fullName evidence="2">Uncharacterized protein</fullName>
    </submittedName>
</protein>